<evidence type="ECO:0000313" key="1">
    <source>
        <dbReference type="EMBL" id="RUA22183.1"/>
    </source>
</evidence>
<comment type="caution">
    <text evidence="1">The sequence shown here is derived from an EMBL/GenBank/DDBJ whole genome shotgun (WGS) entry which is preliminary data.</text>
</comment>
<gene>
    <name evidence="1" type="ORF">DSL92_07225</name>
</gene>
<protein>
    <recommendedName>
        <fullName evidence="2">TrkH family potassium uptake protein</fullName>
    </recommendedName>
</protein>
<reference evidence="1" key="1">
    <citation type="submission" date="2018-12" db="EMBL/GenBank/DDBJ databases">
        <authorList>
            <person name="Jadhav K."/>
            <person name="Kushwaha B."/>
            <person name="Jadhav I."/>
        </authorList>
    </citation>
    <scope>NUCLEOTIDE SEQUENCE [LARGE SCALE GENOMIC DNA]</scope>
    <source>
        <strain evidence="1">SBS 10</strain>
    </source>
</reference>
<accession>A0A432JH33</accession>
<organism evidence="1">
    <name type="scientific">Billgrantia gudaonensis</name>
    <dbReference type="NCBI Taxonomy" id="376427"/>
    <lineage>
        <taxon>Bacteria</taxon>
        <taxon>Pseudomonadati</taxon>
        <taxon>Pseudomonadota</taxon>
        <taxon>Gammaproteobacteria</taxon>
        <taxon>Oceanospirillales</taxon>
        <taxon>Halomonadaceae</taxon>
        <taxon>Billgrantia</taxon>
    </lineage>
</organism>
<dbReference type="EMBL" id="RXHI01000022">
    <property type="protein sequence ID" value="RUA22183.1"/>
    <property type="molecule type" value="Genomic_DNA"/>
</dbReference>
<name>A0A432JH33_9GAMM</name>
<dbReference type="AlphaFoldDB" id="A0A432JH33"/>
<proteinExistence type="predicted"/>
<sequence>MALVWPCWGSISSRRCRGSHGGNNVGPGWARPSVRQFHQPAGGGKWLLCVGMLMGRLEILTVLVLLTPTFWRR</sequence>
<evidence type="ECO:0008006" key="2">
    <source>
        <dbReference type="Google" id="ProtNLM"/>
    </source>
</evidence>